<evidence type="ECO:0008006" key="4">
    <source>
        <dbReference type="Google" id="ProtNLM"/>
    </source>
</evidence>
<comment type="caution">
    <text evidence="2">The sequence shown here is derived from an EMBL/GenBank/DDBJ whole genome shotgun (WGS) entry which is preliminary data.</text>
</comment>
<name>A0A317VEA4_9EURO</name>
<dbReference type="RefSeq" id="XP_025463005.1">
    <property type="nucleotide sequence ID" value="XM_025608600.1"/>
</dbReference>
<evidence type="ECO:0000313" key="2">
    <source>
        <dbReference type="EMBL" id="PWY71769.1"/>
    </source>
</evidence>
<dbReference type="AlphaFoldDB" id="A0A317VEA4"/>
<keyword evidence="1" id="KW-0560">Oxidoreductase</keyword>
<dbReference type="Proteomes" id="UP000246702">
    <property type="component" value="Unassembled WGS sequence"/>
</dbReference>
<proteinExistence type="predicted"/>
<dbReference type="OrthoDB" id="10004862at2759"/>
<evidence type="ECO:0000313" key="3">
    <source>
        <dbReference type="Proteomes" id="UP000246702"/>
    </source>
</evidence>
<dbReference type="EMBL" id="MSFK01000035">
    <property type="protein sequence ID" value="PWY71769.1"/>
    <property type="molecule type" value="Genomic_DNA"/>
</dbReference>
<dbReference type="InterPro" id="IPR025337">
    <property type="entry name" value="Questin_oxidase-like"/>
</dbReference>
<reference evidence="2 3" key="1">
    <citation type="submission" date="2016-12" db="EMBL/GenBank/DDBJ databases">
        <title>The genomes of Aspergillus section Nigri reveals drivers in fungal speciation.</title>
        <authorList>
            <consortium name="DOE Joint Genome Institute"/>
            <person name="Vesth T.C."/>
            <person name="Nybo J."/>
            <person name="Theobald S."/>
            <person name="Brandl J."/>
            <person name="Frisvad J.C."/>
            <person name="Nielsen K.F."/>
            <person name="Lyhne E.K."/>
            <person name="Kogle M.E."/>
            <person name="Kuo A."/>
            <person name="Riley R."/>
            <person name="Clum A."/>
            <person name="Nolan M."/>
            <person name="Lipzen A."/>
            <person name="Salamov A."/>
            <person name="Henrissat B."/>
            <person name="Wiebenga A."/>
            <person name="De Vries R.P."/>
            <person name="Grigoriev I.V."/>
            <person name="Mortensen U.H."/>
            <person name="Andersen M.R."/>
            <person name="Baker S.E."/>
        </authorList>
    </citation>
    <scope>NUCLEOTIDE SEQUENCE [LARGE SCALE GENOMIC DNA]</scope>
    <source>
        <strain evidence="2 3">CBS 115572</strain>
    </source>
</reference>
<accession>A0A317VEA4</accession>
<gene>
    <name evidence="2" type="ORF">BO94DRAFT_476313</name>
</gene>
<organism evidence="2 3">
    <name type="scientific">Aspergillus sclerotioniger CBS 115572</name>
    <dbReference type="NCBI Taxonomy" id="1450535"/>
    <lineage>
        <taxon>Eukaryota</taxon>
        <taxon>Fungi</taxon>
        <taxon>Dikarya</taxon>
        <taxon>Ascomycota</taxon>
        <taxon>Pezizomycotina</taxon>
        <taxon>Eurotiomycetes</taxon>
        <taxon>Eurotiomycetidae</taxon>
        <taxon>Eurotiales</taxon>
        <taxon>Aspergillaceae</taxon>
        <taxon>Aspergillus</taxon>
        <taxon>Aspergillus subgen. Circumdati</taxon>
    </lineage>
</organism>
<dbReference type="PANTHER" id="PTHR35870:SF1">
    <property type="entry name" value="PROTEIN, PUTATIVE (AFU_ORTHOLOGUE AFUA_5G03330)-RELATED"/>
    <property type="match status" value="1"/>
</dbReference>
<sequence>MNATATTIDLSVEATPGYVHADHLTPDSAALTSDLLNINHAAYHTRWEATFHNHIVHHQLALWALGATPGEIQAMWDFNTPYQSSIQRNGATLLPDFDLTDPVVFTASLGKDECYDHFLKFFEAEVAAKGMQTVVREYVLQGDARADDILGRMFSDLVHPMIHLGCGIEFHQPAIVAEALAGACVHDNWPIKFLIPTEQYVRTEPNLPRRSLLEILDALRQDPEIASGVKASDPFNKIPDGFLQRITADQLAPVLGQFQVAPTDEGLQRGMADLMYTAAFMVGAAQRPGKRESIDFVLLHCCTLAVFFPAILAQDWLSNEHKARLLTATARVNAVMYAGCGSPALDASRVLTYQPRQPSTGWRELFQRAVIYRDEGHAAKLVRALYSLEALPEPAPGFPLNKGDFLTIAHMVMDSIEMAFEADGPQVPQSVSEGIRDRLGPGAGMVVDNMRRWVFYGGLEGAWDRRPDLRTVSR</sequence>
<dbReference type="STRING" id="1450535.A0A317VEA4"/>
<dbReference type="PANTHER" id="PTHR35870">
    <property type="entry name" value="PROTEIN, PUTATIVE (AFU_ORTHOLOGUE AFUA_5G03330)-RELATED"/>
    <property type="match status" value="1"/>
</dbReference>
<dbReference type="GeneID" id="37110743"/>
<dbReference type="GO" id="GO:0016491">
    <property type="term" value="F:oxidoreductase activity"/>
    <property type="evidence" value="ECO:0007669"/>
    <property type="project" value="UniProtKB-KW"/>
</dbReference>
<dbReference type="Pfam" id="PF14027">
    <property type="entry name" value="Questin_oxidase"/>
    <property type="match status" value="1"/>
</dbReference>
<evidence type="ECO:0000256" key="1">
    <source>
        <dbReference type="ARBA" id="ARBA00023002"/>
    </source>
</evidence>
<keyword evidence="3" id="KW-1185">Reference proteome</keyword>
<protein>
    <recommendedName>
        <fullName evidence="4">Oxidoreductase AflY</fullName>
    </recommendedName>
</protein>